<reference evidence="1 2" key="2">
    <citation type="journal article" date="2022" name="Mar. Drugs">
        <title>Bioassay-Guided Fractionation Leads to the Detection of Cholic Acid Generated by the Rare Thalassomonas sp.</title>
        <authorList>
            <person name="Pheiffer F."/>
            <person name="Schneider Y.K."/>
            <person name="Hansen E.H."/>
            <person name="Andersen J.H."/>
            <person name="Isaksson J."/>
            <person name="Busche T."/>
            <person name="R C."/>
            <person name="Kalinowski J."/>
            <person name="Zyl L.V."/>
            <person name="Trindade M."/>
        </authorList>
    </citation>
    <scope>NUCLEOTIDE SEQUENCE [LARGE SCALE GENOMIC DNA]</scope>
    <source>
        <strain evidence="1 2">A5K-106</strain>
    </source>
</reference>
<name>A0AAE9YTV1_9GAMM</name>
<reference evidence="1 2" key="1">
    <citation type="journal article" date="2015" name="Genome Announc.">
        <title>Draft Genome Sequences of Marine Isolates of Thalassomonas viridans and Thalassomonas actiniarum.</title>
        <authorList>
            <person name="Olonade I."/>
            <person name="van Zyl L.J."/>
            <person name="Trindade M."/>
        </authorList>
    </citation>
    <scope>NUCLEOTIDE SEQUENCE [LARGE SCALE GENOMIC DNA]</scope>
    <source>
        <strain evidence="1 2">A5K-106</strain>
    </source>
</reference>
<sequence length="185" mass="20483">MARQLHGTVAEYSHETECTWVTATNLGTLSSGSFGSCAGLVLWEPKHSTGMVAHFSGSMRPAQVREDTLEIMRTICPIGPGYFKAWVFGGVSLQPKSEHGAMTMAHTKKMIDAIKGALNDNPWFDVNDNYPKTDKFEMMMTQEMQLHKKVYVGHSGVALDVQTGQVSWEDSVQKKRRGSLVSMRG</sequence>
<dbReference type="RefSeq" id="WP_044832224.1">
    <property type="nucleotide sequence ID" value="NZ_CP059735.1"/>
</dbReference>
<proteinExistence type="predicted"/>
<gene>
    <name evidence="1" type="ORF">SG35_005830</name>
</gene>
<dbReference type="KEGG" id="tact:SG35_005830"/>
<keyword evidence="2" id="KW-1185">Reference proteome</keyword>
<dbReference type="AlphaFoldDB" id="A0AAE9YTV1"/>
<organism evidence="1 2">
    <name type="scientific">Thalassomonas actiniarum</name>
    <dbReference type="NCBI Taxonomy" id="485447"/>
    <lineage>
        <taxon>Bacteria</taxon>
        <taxon>Pseudomonadati</taxon>
        <taxon>Pseudomonadota</taxon>
        <taxon>Gammaproteobacteria</taxon>
        <taxon>Alteromonadales</taxon>
        <taxon>Colwelliaceae</taxon>
        <taxon>Thalassomonas</taxon>
    </lineage>
</organism>
<protein>
    <submittedName>
        <fullName evidence="1">Uncharacterized protein</fullName>
    </submittedName>
</protein>
<evidence type="ECO:0000313" key="2">
    <source>
        <dbReference type="Proteomes" id="UP000032568"/>
    </source>
</evidence>
<dbReference type="Proteomes" id="UP000032568">
    <property type="component" value="Chromosome"/>
</dbReference>
<accession>A0AAE9YTV1</accession>
<dbReference type="EMBL" id="CP059735">
    <property type="protein sequence ID" value="WDE00170.1"/>
    <property type="molecule type" value="Genomic_DNA"/>
</dbReference>
<evidence type="ECO:0000313" key="1">
    <source>
        <dbReference type="EMBL" id="WDE00170.1"/>
    </source>
</evidence>